<name>C4J7T3_MAIZE</name>
<sequence length="93" mass="10158">MEGYGRGRWWRGRRWRRGEDVPAALGEGALELVRVLVSAQRLRAAELAVAVVAGEGLPRAVVGSEGRRGHGHRGGAMERRWVQAQVEADAMSV</sequence>
<proteinExistence type="evidence at transcript level"/>
<reference evidence="1" key="1">
    <citation type="journal article" date="2009" name="PLoS Genet.">
        <title>Sequencing, mapping, and analysis of 27,455 maize full-length cDNAs.</title>
        <authorList>
            <person name="Soderlund C."/>
            <person name="Descour A."/>
            <person name="Kudrna D."/>
            <person name="Bomhoff M."/>
            <person name="Boyd L."/>
            <person name="Currie J."/>
            <person name="Angelova A."/>
            <person name="Collura K."/>
            <person name="Wissotski M."/>
            <person name="Ashley E."/>
            <person name="Morrow D."/>
            <person name="Fernandes J."/>
            <person name="Walbot V."/>
            <person name="Yu Y."/>
        </authorList>
    </citation>
    <scope>NUCLEOTIDE SEQUENCE</scope>
    <source>
        <strain evidence="1">B73</strain>
    </source>
</reference>
<dbReference type="EMBL" id="BT086917">
    <property type="protein sequence ID" value="ACR37270.1"/>
    <property type="molecule type" value="mRNA"/>
</dbReference>
<protein>
    <submittedName>
        <fullName evidence="1">Uncharacterized protein</fullName>
    </submittedName>
</protein>
<dbReference type="EMBL" id="BT086880">
    <property type="protein sequence ID" value="ACR37233.1"/>
    <property type="molecule type" value="mRNA"/>
</dbReference>
<reference evidence="1" key="2">
    <citation type="submission" date="2012-06" db="EMBL/GenBank/DDBJ databases">
        <authorList>
            <person name="Yu Y."/>
            <person name="Currie J."/>
            <person name="Lomeli R."/>
            <person name="Angelova A."/>
            <person name="Collura K."/>
            <person name="Wissotski M."/>
            <person name="Campos D."/>
            <person name="Kudrna D."/>
            <person name="Golser W."/>
            <person name="Ashely E."/>
            <person name="Descour A."/>
            <person name="Fernandes J."/>
            <person name="Soderlund C."/>
            <person name="Walbot V."/>
        </authorList>
    </citation>
    <scope>NUCLEOTIDE SEQUENCE</scope>
    <source>
        <strain evidence="1">B73</strain>
    </source>
</reference>
<evidence type="ECO:0000313" key="1">
    <source>
        <dbReference type="EMBL" id="ACR37233.1"/>
    </source>
</evidence>
<organism evidence="1">
    <name type="scientific">Zea mays</name>
    <name type="common">Maize</name>
    <dbReference type="NCBI Taxonomy" id="4577"/>
    <lineage>
        <taxon>Eukaryota</taxon>
        <taxon>Viridiplantae</taxon>
        <taxon>Streptophyta</taxon>
        <taxon>Embryophyta</taxon>
        <taxon>Tracheophyta</taxon>
        <taxon>Spermatophyta</taxon>
        <taxon>Magnoliopsida</taxon>
        <taxon>Liliopsida</taxon>
        <taxon>Poales</taxon>
        <taxon>Poaceae</taxon>
        <taxon>PACMAD clade</taxon>
        <taxon>Panicoideae</taxon>
        <taxon>Andropogonodae</taxon>
        <taxon>Andropogoneae</taxon>
        <taxon>Tripsacinae</taxon>
        <taxon>Zea</taxon>
    </lineage>
</organism>
<dbReference type="AlphaFoldDB" id="C4J7T3"/>
<dbReference type="EMBL" id="BT087160">
    <property type="protein sequence ID" value="ACR37513.1"/>
    <property type="molecule type" value="mRNA"/>
</dbReference>
<accession>C4J7T3</accession>